<comment type="subcellular location">
    <subcellularLocation>
        <location evidence="1 8">Cell membrane</location>
        <topology evidence="1 8">Multi-pass membrane protein</topology>
    </subcellularLocation>
</comment>
<evidence type="ECO:0000256" key="7">
    <source>
        <dbReference type="ARBA" id="ARBA00038032"/>
    </source>
</evidence>
<evidence type="ECO:0000313" key="10">
    <source>
        <dbReference type="EMBL" id="THG40426.1"/>
    </source>
</evidence>
<keyword evidence="4 8" id="KW-0812">Transmembrane</keyword>
<reference evidence="10 11" key="1">
    <citation type="submission" date="2019-04" db="EMBL/GenBank/DDBJ databases">
        <title>Microbes associate with the intestines of laboratory mice.</title>
        <authorList>
            <person name="Navarre W."/>
            <person name="Wong E."/>
            <person name="Huang K.C."/>
            <person name="Tropini C."/>
            <person name="Ng K."/>
            <person name="Yu B."/>
        </authorList>
    </citation>
    <scope>NUCLEOTIDE SEQUENCE [LARGE SCALE GENOMIC DNA]</scope>
    <source>
        <strain evidence="10 11">NM83_B4-11</strain>
    </source>
</reference>
<dbReference type="InterPro" id="IPR037185">
    <property type="entry name" value="EmrE-like"/>
</dbReference>
<keyword evidence="6 9" id="KW-0472">Membrane</keyword>
<feature type="transmembrane region" description="Helical" evidence="9">
    <location>
        <begin position="57"/>
        <end position="78"/>
    </location>
</feature>
<name>A0ABY2QHZ9_9SPHN</name>
<evidence type="ECO:0000256" key="2">
    <source>
        <dbReference type="ARBA" id="ARBA00022448"/>
    </source>
</evidence>
<dbReference type="Gene3D" id="1.10.3730.20">
    <property type="match status" value="1"/>
</dbReference>
<evidence type="ECO:0000256" key="4">
    <source>
        <dbReference type="ARBA" id="ARBA00022692"/>
    </source>
</evidence>
<dbReference type="InterPro" id="IPR045324">
    <property type="entry name" value="Small_multidrug_res"/>
</dbReference>
<comment type="similarity">
    <text evidence="7 8">Belongs to the drug/metabolite transporter (DMT) superfamily. Small multidrug resistance (SMR) (TC 2.A.7.1) family.</text>
</comment>
<protein>
    <submittedName>
        <fullName evidence="10">QacE family quaternary ammonium compound efflux SMR transporter</fullName>
    </submittedName>
</protein>
<feature type="transmembrane region" description="Helical" evidence="9">
    <location>
        <begin position="31"/>
        <end position="50"/>
    </location>
</feature>
<keyword evidence="3" id="KW-1003">Cell membrane</keyword>
<organism evidence="10 11">
    <name type="scientific">Sphingomonas olei</name>
    <dbReference type="NCBI Taxonomy" id="1886787"/>
    <lineage>
        <taxon>Bacteria</taxon>
        <taxon>Pseudomonadati</taxon>
        <taxon>Pseudomonadota</taxon>
        <taxon>Alphaproteobacteria</taxon>
        <taxon>Sphingomonadales</taxon>
        <taxon>Sphingomonadaceae</taxon>
        <taxon>Sphingomonas</taxon>
    </lineage>
</organism>
<dbReference type="PANTHER" id="PTHR30561:SF1">
    <property type="entry name" value="MULTIDRUG TRANSPORTER EMRE"/>
    <property type="match status" value="1"/>
</dbReference>
<accession>A0ABY2QHZ9</accession>
<evidence type="ECO:0000256" key="8">
    <source>
        <dbReference type="RuleBase" id="RU003942"/>
    </source>
</evidence>
<evidence type="ECO:0000256" key="9">
    <source>
        <dbReference type="SAM" id="Phobius"/>
    </source>
</evidence>
<feature type="transmembrane region" description="Helical" evidence="9">
    <location>
        <begin position="84"/>
        <end position="103"/>
    </location>
</feature>
<evidence type="ECO:0000313" key="11">
    <source>
        <dbReference type="Proteomes" id="UP000308038"/>
    </source>
</evidence>
<keyword evidence="2" id="KW-0813">Transport</keyword>
<dbReference type="PANTHER" id="PTHR30561">
    <property type="entry name" value="SMR FAMILY PROTON-DEPENDENT DRUG EFFLUX TRANSPORTER SUGE"/>
    <property type="match status" value="1"/>
</dbReference>
<dbReference type="SUPFAM" id="SSF103481">
    <property type="entry name" value="Multidrug resistance efflux transporter EmrE"/>
    <property type="match status" value="1"/>
</dbReference>
<sequence>MNYVMLAIAILAEVCATTAMKQSNGFTRLPWAAVTVIGYGIAFYFLSLTLRTIPTGVAYAIWSGVGIVLISAAAWAFQGQKLDAAAVIGMGLIVAGVVVMNAFSNASAH</sequence>
<dbReference type="Proteomes" id="UP000308038">
    <property type="component" value="Unassembled WGS sequence"/>
</dbReference>
<evidence type="ECO:0000256" key="1">
    <source>
        <dbReference type="ARBA" id="ARBA00004651"/>
    </source>
</evidence>
<keyword evidence="11" id="KW-1185">Reference proteome</keyword>
<evidence type="ECO:0000256" key="6">
    <source>
        <dbReference type="ARBA" id="ARBA00023136"/>
    </source>
</evidence>
<comment type="caution">
    <text evidence="10">The sequence shown here is derived from an EMBL/GenBank/DDBJ whole genome shotgun (WGS) entry which is preliminary data.</text>
</comment>
<dbReference type="Pfam" id="PF00893">
    <property type="entry name" value="Multi_Drug_Res"/>
    <property type="match status" value="1"/>
</dbReference>
<evidence type="ECO:0000256" key="3">
    <source>
        <dbReference type="ARBA" id="ARBA00022475"/>
    </source>
</evidence>
<keyword evidence="5 9" id="KW-1133">Transmembrane helix</keyword>
<dbReference type="RefSeq" id="WP_136451122.1">
    <property type="nucleotide sequence ID" value="NZ_SSTI01000004.1"/>
</dbReference>
<dbReference type="EMBL" id="SSTI01000004">
    <property type="protein sequence ID" value="THG40426.1"/>
    <property type="molecule type" value="Genomic_DNA"/>
</dbReference>
<gene>
    <name evidence="10" type="ORF">E5988_06235</name>
</gene>
<evidence type="ECO:0000256" key="5">
    <source>
        <dbReference type="ARBA" id="ARBA00022989"/>
    </source>
</evidence>
<proteinExistence type="inferred from homology"/>
<dbReference type="InterPro" id="IPR000390">
    <property type="entry name" value="Small_drug/metabolite_transptr"/>
</dbReference>